<feature type="domain" description="Pyridoxamine 5'-phosphate oxidase N-terminal" evidence="2">
    <location>
        <begin position="4"/>
        <end position="121"/>
    </location>
</feature>
<sequence>MTRAEFVAFVRDARHGVVATVDENGNPEAALVGLAVTDEAEVIFDSLNDARKMRNVRGHPRVALVIGWDDGVSLQVEGSADVLSGADRDEYGEVYLSQFPGARALDNEFAIVRVVPQWLRYYDARPASARVVEAECW</sequence>
<proteinExistence type="predicted"/>
<dbReference type="InterPro" id="IPR012349">
    <property type="entry name" value="Split_barrel_FMN-bd"/>
</dbReference>
<dbReference type="Gene3D" id="2.30.110.10">
    <property type="entry name" value="Electron Transport, Fmn-binding Protein, Chain A"/>
    <property type="match status" value="1"/>
</dbReference>
<comment type="caution">
    <text evidence="3">The sequence shown here is derived from an EMBL/GenBank/DDBJ whole genome shotgun (WGS) entry which is preliminary data.</text>
</comment>
<dbReference type="Pfam" id="PF01243">
    <property type="entry name" value="PNPOx_N"/>
    <property type="match status" value="1"/>
</dbReference>
<gene>
    <name evidence="3" type="ORF">ACFQ4H_28305</name>
</gene>
<evidence type="ECO:0000259" key="2">
    <source>
        <dbReference type="Pfam" id="PF01243"/>
    </source>
</evidence>
<dbReference type="InterPro" id="IPR011576">
    <property type="entry name" value="Pyridox_Oxase_N"/>
</dbReference>
<dbReference type="SUPFAM" id="SSF50475">
    <property type="entry name" value="FMN-binding split barrel"/>
    <property type="match status" value="1"/>
</dbReference>
<keyword evidence="4" id="KW-1185">Reference proteome</keyword>
<dbReference type="RefSeq" id="WP_377576555.1">
    <property type="nucleotide sequence ID" value="NZ_JBHTMP010000064.1"/>
</dbReference>
<reference evidence="4" key="1">
    <citation type="journal article" date="2019" name="Int. J. Syst. Evol. Microbiol.">
        <title>The Global Catalogue of Microorganisms (GCM) 10K type strain sequencing project: providing services to taxonomists for standard genome sequencing and annotation.</title>
        <authorList>
            <consortium name="The Broad Institute Genomics Platform"/>
            <consortium name="The Broad Institute Genome Sequencing Center for Infectious Disease"/>
            <person name="Wu L."/>
            <person name="Ma J."/>
        </authorList>
    </citation>
    <scope>NUCLEOTIDE SEQUENCE [LARGE SCALE GENOMIC DNA]</scope>
    <source>
        <strain evidence="4">JCM 31037</strain>
    </source>
</reference>
<organism evidence="3 4">
    <name type="scientific">Micromonospora sonneratiae</name>
    <dbReference type="NCBI Taxonomy" id="1184706"/>
    <lineage>
        <taxon>Bacteria</taxon>
        <taxon>Bacillati</taxon>
        <taxon>Actinomycetota</taxon>
        <taxon>Actinomycetes</taxon>
        <taxon>Micromonosporales</taxon>
        <taxon>Micromonosporaceae</taxon>
        <taxon>Micromonospora</taxon>
    </lineage>
</organism>
<evidence type="ECO:0000256" key="1">
    <source>
        <dbReference type="ARBA" id="ARBA00023002"/>
    </source>
</evidence>
<evidence type="ECO:0000313" key="3">
    <source>
        <dbReference type="EMBL" id="MFD1324993.1"/>
    </source>
</evidence>
<accession>A0ABW3YKE0</accession>
<dbReference type="InterPro" id="IPR052019">
    <property type="entry name" value="F420H2_bilvrd_red/Heme_oxyg"/>
</dbReference>
<dbReference type="EMBL" id="JBHTMP010000064">
    <property type="protein sequence ID" value="MFD1324993.1"/>
    <property type="molecule type" value="Genomic_DNA"/>
</dbReference>
<protein>
    <submittedName>
        <fullName evidence="3">Pyridoxamine 5'-phosphate oxidase family protein</fullName>
    </submittedName>
</protein>
<evidence type="ECO:0000313" key="4">
    <source>
        <dbReference type="Proteomes" id="UP001597260"/>
    </source>
</evidence>
<dbReference type="PANTHER" id="PTHR35176:SF6">
    <property type="entry name" value="HEME OXYGENASE HI_0854-RELATED"/>
    <property type="match status" value="1"/>
</dbReference>
<keyword evidence="1" id="KW-0560">Oxidoreductase</keyword>
<dbReference type="PANTHER" id="PTHR35176">
    <property type="entry name" value="HEME OXYGENASE HI_0854-RELATED"/>
    <property type="match status" value="1"/>
</dbReference>
<dbReference type="Proteomes" id="UP001597260">
    <property type="component" value="Unassembled WGS sequence"/>
</dbReference>
<name>A0ABW3YKE0_9ACTN</name>